<feature type="region of interest" description="Disordered" evidence="1">
    <location>
        <begin position="1"/>
        <end position="24"/>
    </location>
</feature>
<sequence>MPPLNSASAHNGCNKANVLPPSKLSKQVGPSVILTIIWKIWCLHNNLDFNAQEDSRCEILQFISNAITLLVTLFLQWNP</sequence>
<dbReference type="AlphaFoldDB" id="A0A0A9G9V9"/>
<feature type="compositionally biased region" description="Polar residues" evidence="1">
    <location>
        <begin position="1"/>
        <end position="11"/>
    </location>
</feature>
<proteinExistence type="predicted"/>
<evidence type="ECO:0000313" key="2">
    <source>
        <dbReference type="EMBL" id="JAE20224.1"/>
    </source>
</evidence>
<reference evidence="2" key="1">
    <citation type="submission" date="2014-09" db="EMBL/GenBank/DDBJ databases">
        <authorList>
            <person name="Magalhaes I.L.F."/>
            <person name="Oliveira U."/>
            <person name="Santos F.R."/>
            <person name="Vidigal T.H.D.A."/>
            <person name="Brescovit A.D."/>
            <person name="Santos A.J."/>
        </authorList>
    </citation>
    <scope>NUCLEOTIDE SEQUENCE</scope>
    <source>
        <tissue evidence="2">Shoot tissue taken approximately 20 cm above the soil surface</tissue>
    </source>
</reference>
<reference evidence="2" key="2">
    <citation type="journal article" date="2015" name="Data Brief">
        <title>Shoot transcriptome of the giant reed, Arundo donax.</title>
        <authorList>
            <person name="Barrero R.A."/>
            <person name="Guerrero F.D."/>
            <person name="Moolhuijzen P."/>
            <person name="Goolsby J.A."/>
            <person name="Tidwell J."/>
            <person name="Bellgard S.E."/>
            <person name="Bellgard M.I."/>
        </authorList>
    </citation>
    <scope>NUCLEOTIDE SEQUENCE</scope>
    <source>
        <tissue evidence="2">Shoot tissue taken approximately 20 cm above the soil surface</tissue>
    </source>
</reference>
<accession>A0A0A9G9V9</accession>
<organism evidence="2">
    <name type="scientific">Arundo donax</name>
    <name type="common">Giant reed</name>
    <name type="synonym">Donax arundinaceus</name>
    <dbReference type="NCBI Taxonomy" id="35708"/>
    <lineage>
        <taxon>Eukaryota</taxon>
        <taxon>Viridiplantae</taxon>
        <taxon>Streptophyta</taxon>
        <taxon>Embryophyta</taxon>
        <taxon>Tracheophyta</taxon>
        <taxon>Spermatophyta</taxon>
        <taxon>Magnoliopsida</taxon>
        <taxon>Liliopsida</taxon>
        <taxon>Poales</taxon>
        <taxon>Poaceae</taxon>
        <taxon>PACMAD clade</taxon>
        <taxon>Arundinoideae</taxon>
        <taxon>Arundineae</taxon>
        <taxon>Arundo</taxon>
    </lineage>
</organism>
<name>A0A0A9G9V9_ARUDO</name>
<protein>
    <submittedName>
        <fullName evidence="2">Uncharacterized protein</fullName>
    </submittedName>
</protein>
<dbReference type="EMBL" id="GBRH01177672">
    <property type="protein sequence ID" value="JAE20224.1"/>
    <property type="molecule type" value="Transcribed_RNA"/>
</dbReference>
<evidence type="ECO:0000256" key="1">
    <source>
        <dbReference type="SAM" id="MobiDB-lite"/>
    </source>
</evidence>